<evidence type="ECO:0000256" key="1">
    <source>
        <dbReference type="SAM" id="MobiDB-lite"/>
    </source>
</evidence>
<dbReference type="EMBL" id="CAFBIZ010000172">
    <property type="protein sequence ID" value="CAB4851464.1"/>
    <property type="molecule type" value="Genomic_DNA"/>
</dbReference>
<reference evidence="2" key="1">
    <citation type="submission" date="2020-05" db="EMBL/GenBank/DDBJ databases">
        <authorList>
            <person name="Chiriac C."/>
            <person name="Salcher M."/>
            <person name="Ghai R."/>
            <person name="Kavagutti S V."/>
        </authorList>
    </citation>
    <scope>NUCLEOTIDE SEQUENCE</scope>
</reference>
<sequence>MDEDAAALDMAQELKAQPFALARTGDKTGDIGDGEDDIARRDDPEVGYQGGEGVVGDLGPGRRHGRDQRGLPSAREADKCNVSNRLELEHDVEGLARLAQ</sequence>
<name>A0A6J7C2S6_9ZZZZ</name>
<protein>
    <submittedName>
        <fullName evidence="2">Unannotated protein</fullName>
    </submittedName>
</protein>
<evidence type="ECO:0000313" key="2">
    <source>
        <dbReference type="EMBL" id="CAB4851464.1"/>
    </source>
</evidence>
<organism evidence="2">
    <name type="scientific">freshwater metagenome</name>
    <dbReference type="NCBI Taxonomy" id="449393"/>
    <lineage>
        <taxon>unclassified sequences</taxon>
        <taxon>metagenomes</taxon>
        <taxon>ecological metagenomes</taxon>
    </lineage>
</organism>
<feature type="compositionally biased region" description="Gly residues" evidence="1">
    <location>
        <begin position="48"/>
        <end position="59"/>
    </location>
</feature>
<dbReference type="AlphaFoldDB" id="A0A6J7C2S6"/>
<proteinExistence type="predicted"/>
<feature type="region of interest" description="Disordered" evidence="1">
    <location>
        <begin position="20"/>
        <end position="78"/>
    </location>
</feature>
<gene>
    <name evidence="2" type="ORF">UFOPK3268_01261</name>
</gene>
<accession>A0A6J7C2S6</accession>